<reference evidence="1" key="1">
    <citation type="submission" date="2016-04" db="EMBL/GenBank/DDBJ databases">
        <authorList>
            <person name="Evans L.H."/>
            <person name="Alamgir A."/>
            <person name="Owens N."/>
            <person name="Weber N.D."/>
            <person name="Virtaneva K."/>
            <person name="Barbian K."/>
            <person name="Babar A."/>
            <person name="Rosenke K."/>
        </authorList>
    </citation>
    <scope>NUCLEOTIDE SEQUENCE</scope>
    <source>
        <strain evidence="1">86</strain>
    </source>
</reference>
<name>A0A212JEB0_9PROT</name>
<accession>A0A212JEB0</accession>
<evidence type="ECO:0000313" key="1">
    <source>
        <dbReference type="EMBL" id="SBV97595.1"/>
    </source>
</evidence>
<proteinExistence type="predicted"/>
<sequence length="87" mass="8725">MAFDKTRLELLAGGGATLSLYAYRTAVDTRAEVDAAGYFDAAAPVLRVGDYVFVAAADGFGVAVVNANAAGAVDLADVLAVGAADAR</sequence>
<organism evidence="1">
    <name type="scientific">uncultured Alphaproteobacteria bacterium</name>
    <dbReference type="NCBI Taxonomy" id="91750"/>
    <lineage>
        <taxon>Bacteria</taxon>
        <taxon>Pseudomonadati</taxon>
        <taxon>Pseudomonadota</taxon>
        <taxon>Alphaproteobacteria</taxon>
        <taxon>environmental samples</taxon>
    </lineage>
</organism>
<dbReference type="EMBL" id="FLUO01000001">
    <property type="protein sequence ID" value="SBV97595.1"/>
    <property type="molecule type" value="Genomic_DNA"/>
</dbReference>
<protein>
    <submittedName>
        <fullName evidence="1">Uncharacterized protein</fullName>
    </submittedName>
</protein>
<dbReference type="AlphaFoldDB" id="A0A212JEB0"/>
<gene>
    <name evidence="1" type="ORF">KL86APRO_10904</name>
</gene>